<dbReference type="Pfam" id="PF00106">
    <property type="entry name" value="adh_short"/>
    <property type="match status" value="1"/>
</dbReference>
<evidence type="ECO:0000256" key="2">
    <source>
        <dbReference type="ARBA" id="ARBA00023002"/>
    </source>
</evidence>
<dbReference type="PRINTS" id="PR00081">
    <property type="entry name" value="GDHRDH"/>
</dbReference>
<proteinExistence type="inferred from homology"/>
<evidence type="ECO:0000313" key="4">
    <source>
        <dbReference type="EMBL" id="MBC5582133.1"/>
    </source>
</evidence>
<dbReference type="GO" id="GO:0016491">
    <property type="term" value="F:oxidoreductase activity"/>
    <property type="evidence" value="ECO:0007669"/>
    <property type="project" value="UniProtKB-KW"/>
</dbReference>
<sequence length="253" mass="26741">MKTLKNFVITGGAQGIGFYLARGLLQSGCRVAVLDLDLSPLQRQGEAFPGLLALQCDVRDPEQTASCVERAAAEFGGLDCAVHNACLCTFGPFSATGETAFRQVLDTNYFGALHLARAALPHLRKSRGRLVFTSSGVGVTGFPGIAPYASSKGAIEALAKCLRLEYAPDGVSVHLIHPPLTRTASAAPLPVPAEFMTPPETVGAGLARRIGKKSFLLCHSAGQQLLMRVNYLFPLRMGAMMDRAIARAAGGTK</sequence>
<dbReference type="InterPro" id="IPR020904">
    <property type="entry name" value="Sc_DH/Rdtase_CS"/>
</dbReference>
<dbReference type="AlphaFoldDB" id="A0A923IBV2"/>
<name>A0A923IBV2_9FIRM</name>
<dbReference type="PANTHER" id="PTHR43669:SF3">
    <property type="entry name" value="ALCOHOL DEHYDROGENASE, PUTATIVE (AFU_ORTHOLOGUE AFUA_3G03445)-RELATED"/>
    <property type="match status" value="1"/>
</dbReference>
<dbReference type="PANTHER" id="PTHR43669">
    <property type="entry name" value="5-KETO-D-GLUCONATE 5-REDUCTASE"/>
    <property type="match status" value="1"/>
</dbReference>
<feature type="domain" description="Ketoreductase" evidence="3">
    <location>
        <begin position="5"/>
        <end position="182"/>
    </location>
</feature>
<evidence type="ECO:0000256" key="1">
    <source>
        <dbReference type="ARBA" id="ARBA00006484"/>
    </source>
</evidence>
<dbReference type="SUPFAM" id="SSF51735">
    <property type="entry name" value="NAD(P)-binding Rossmann-fold domains"/>
    <property type="match status" value="1"/>
</dbReference>
<dbReference type="PROSITE" id="PS00061">
    <property type="entry name" value="ADH_SHORT"/>
    <property type="match status" value="1"/>
</dbReference>
<comment type="caution">
    <text evidence="4">The sequence shown here is derived from an EMBL/GenBank/DDBJ whole genome shotgun (WGS) entry which is preliminary data.</text>
</comment>
<reference evidence="4" key="1">
    <citation type="submission" date="2020-08" db="EMBL/GenBank/DDBJ databases">
        <title>Genome public.</title>
        <authorList>
            <person name="Liu C."/>
            <person name="Sun Q."/>
        </authorList>
    </citation>
    <scope>NUCLEOTIDE SEQUENCE</scope>
    <source>
        <strain evidence="4">BX8</strain>
    </source>
</reference>
<keyword evidence="2" id="KW-0560">Oxidoreductase</keyword>
<dbReference type="SMART" id="SM00822">
    <property type="entry name" value="PKS_KR"/>
    <property type="match status" value="1"/>
</dbReference>
<keyword evidence="5" id="KW-1185">Reference proteome</keyword>
<accession>A0A923IBV2</accession>
<protein>
    <submittedName>
        <fullName evidence="4">SDR family oxidoreductase</fullName>
    </submittedName>
</protein>
<dbReference type="InterPro" id="IPR036291">
    <property type="entry name" value="NAD(P)-bd_dom_sf"/>
</dbReference>
<dbReference type="CDD" id="cd05233">
    <property type="entry name" value="SDR_c"/>
    <property type="match status" value="1"/>
</dbReference>
<organism evidence="4 5">
    <name type="scientific">Anaerofilum hominis</name>
    <dbReference type="NCBI Taxonomy" id="2763016"/>
    <lineage>
        <taxon>Bacteria</taxon>
        <taxon>Bacillati</taxon>
        <taxon>Bacillota</taxon>
        <taxon>Clostridia</taxon>
        <taxon>Eubacteriales</taxon>
        <taxon>Oscillospiraceae</taxon>
        <taxon>Anaerofilum</taxon>
    </lineage>
</organism>
<dbReference type="Gene3D" id="3.40.50.720">
    <property type="entry name" value="NAD(P)-binding Rossmann-like Domain"/>
    <property type="match status" value="1"/>
</dbReference>
<evidence type="ECO:0000313" key="5">
    <source>
        <dbReference type="Proteomes" id="UP000659630"/>
    </source>
</evidence>
<dbReference type="InterPro" id="IPR057326">
    <property type="entry name" value="KR_dom"/>
</dbReference>
<evidence type="ECO:0000259" key="3">
    <source>
        <dbReference type="SMART" id="SM00822"/>
    </source>
</evidence>
<comment type="similarity">
    <text evidence="1">Belongs to the short-chain dehydrogenases/reductases (SDR) family.</text>
</comment>
<dbReference type="RefSeq" id="WP_186888480.1">
    <property type="nucleotide sequence ID" value="NZ_JACONZ010000004.1"/>
</dbReference>
<gene>
    <name evidence="4" type="ORF">H8S23_11505</name>
</gene>
<dbReference type="EMBL" id="JACONZ010000004">
    <property type="protein sequence ID" value="MBC5582133.1"/>
    <property type="molecule type" value="Genomic_DNA"/>
</dbReference>
<dbReference type="Proteomes" id="UP000659630">
    <property type="component" value="Unassembled WGS sequence"/>
</dbReference>
<dbReference type="InterPro" id="IPR002347">
    <property type="entry name" value="SDR_fam"/>
</dbReference>